<dbReference type="CDD" id="cd00293">
    <property type="entry name" value="USP-like"/>
    <property type="match status" value="1"/>
</dbReference>
<dbReference type="STRING" id="1227499.C493_18166"/>
<dbReference type="Proteomes" id="UP000011602">
    <property type="component" value="Unassembled WGS sequence"/>
</dbReference>
<dbReference type="Gene3D" id="3.40.50.620">
    <property type="entry name" value="HUPs"/>
    <property type="match status" value="1"/>
</dbReference>
<name>L9WNG6_9EURY</name>
<protein>
    <submittedName>
        <fullName evidence="3">UspA domain-containing protein</fullName>
    </submittedName>
</protein>
<reference evidence="3 4" key="1">
    <citation type="journal article" date="2014" name="PLoS Genet.">
        <title>Phylogenetically driven sequencing of extremely halophilic archaea reveals strategies for static and dynamic osmo-response.</title>
        <authorList>
            <person name="Becker E.A."/>
            <person name="Seitzer P.M."/>
            <person name="Tritt A."/>
            <person name="Larsen D."/>
            <person name="Krusor M."/>
            <person name="Yao A.I."/>
            <person name="Wu D."/>
            <person name="Madern D."/>
            <person name="Eisen J.A."/>
            <person name="Darling A.E."/>
            <person name="Facciotti M.T."/>
        </authorList>
    </citation>
    <scope>NUCLEOTIDE SEQUENCE [LARGE SCALE GENOMIC DNA]</scope>
    <source>
        <strain evidence="3 4">JCM 12255</strain>
    </source>
</reference>
<dbReference type="PANTHER" id="PTHR46268:SF6">
    <property type="entry name" value="UNIVERSAL STRESS PROTEIN UP12"/>
    <property type="match status" value="1"/>
</dbReference>
<gene>
    <name evidence="3" type="ORF">C493_18166</name>
</gene>
<evidence type="ECO:0000313" key="3">
    <source>
        <dbReference type="EMBL" id="ELY50937.1"/>
    </source>
</evidence>
<sequence>MAILCAVDDDEFSEPVVSTASDLADAFDDDLVVLHVMTEDQFETRSSSQPEYYVDEGANDAANTAETIAKRTLEETSRVVAKGRVGAPAEEISEAANRSDPRFLVLGGRKRSPVGKALFGSITQSVLLEVDAPTVTVMHD</sequence>
<feature type="domain" description="UspA" evidence="2">
    <location>
        <begin position="3"/>
        <end position="137"/>
    </location>
</feature>
<organism evidence="3 4">
    <name type="scientific">Natronolimnohabitans innermongolicus JCM 12255</name>
    <dbReference type="NCBI Taxonomy" id="1227499"/>
    <lineage>
        <taxon>Archaea</taxon>
        <taxon>Methanobacteriati</taxon>
        <taxon>Methanobacteriota</taxon>
        <taxon>Stenosarchaea group</taxon>
        <taxon>Halobacteria</taxon>
        <taxon>Halobacteriales</taxon>
        <taxon>Natrialbaceae</taxon>
        <taxon>Natronolimnohabitans</taxon>
    </lineage>
</organism>
<evidence type="ECO:0000313" key="4">
    <source>
        <dbReference type="Proteomes" id="UP000011602"/>
    </source>
</evidence>
<dbReference type="eggNOG" id="arCOG03050">
    <property type="taxonomic scope" value="Archaea"/>
</dbReference>
<dbReference type="InterPro" id="IPR014729">
    <property type="entry name" value="Rossmann-like_a/b/a_fold"/>
</dbReference>
<comment type="similarity">
    <text evidence="1">Belongs to the universal stress protein A family.</text>
</comment>
<dbReference type="Pfam" id="PF00582">
    <property type="entry name" value="Usp"/>
    <property type="match status" value="1"/>
</dbReference>
<dbReference type="SUPFAM" id="SSF52402">
    <property type="entry name" value="Adenine nucleotide alpha hydrolases-like"/>
    <property type="match status" value="1"/>
</dbReference>
<dbReference type="InterPro" id="IPR006016">
    <property type="entry name" value="UspA"/>
</dbReference>
<accession>L9WNG6</accession>
<evidence type="ECO:0000256" key="1">
    <source>
        <dbReference type="ARBA" id="ARBA00008791"/>
    </source>
</evidence>
<dbReference type="OrthoDB" id="307404at2157"/>
<keyword evidence="4" id="KW-1185">Reference proteome</keyword>
<dbReference type="AlphaFoldDB" id="L9WNG6"/>
<dbReference type="EMBL" id="AOHZ01000084">
    <property type="protein sequence ID" value="ELY50937.1"/>
    <property type="molecule type" value="Genomic_DNA"/>
</dbReference>
<dbReference type="PANTHER" id="PTHR46268">
    <property type="entry name" value="STRESS RESPONSE PROTEIN NHAX"/>
    <property type="match status" value="1"/>
</dbReference>
<evidence type="ECO:0000259" key="2">
    <source>
        <dbReference type="Pfam" id="PF00582"/>
    </source>
</evidence>
<dbReference type="PATRIC" id="fig|1227499.3.peg.3743"/>
<comment type="caution">
    <text evidence="3">The sequence shown here is derived from an EMBL/GenBank/DDBJ whole genome shotgun (WGS) entry which is preliminary data.</text>
</comment>
<dbReference type="RefSeq" id="WP_007260893.1">
    <property type="nucleotide sequence ID" value="NZ_AOHZ01000084.1"/>
</dbReference>
<proteinExistence type="inferred from homology"/>